<keyword evidence="2" id="KW-1185">Reference proteome</keyword>
<protein>
    <submittedName>
        <fullName evidence="1">Uncharacterized protein</fullName>
    </submittedName>
</protein>
<dbReference type="Proteomes" id="UP001446871">
    <property type="component" value="Unassembled WGS sequence"/>
</dbReference>
<dbReference type="EMBL" id="JAQQWM010000007">
    <property type="protein sequence ID" value="KAK8057366.1"/>
    <property type="molecule type" value="Genomic_DNA"/>
</dbReference>
<proteinExistence type="predicted"/>
<name>A0ABR1UGX4_9PEZI</name>
<gene>
    <name evidence="1" type="ORF">PG996_011303</name>
</gene>
<organism evidence="1 2">
    <name type="scientific">Apiospora saccharicola</name>
    <dbReference type="NCBI Taxonomy" id="335842"/>
    <lineage>
        <taxon>Eukaryota</taxon>
        <taxon>Fungi</taxon>
        <taxon>Dikarya</taxon>
        <taxon>Ascomycota</taxon>
        <taxon>Pezizomycotina</taxon>
        <taxon>Sordariomycetes</taxon>
        <taxon>Xylariomycetidae</taxon>
        <taxon>Amphisphaeriales</taxon>
        <taxon>Apiosporaceae</taxon>
        <taxon>Apiospora</taxon>
    </lineage>
</organism>
<sequence>MDLGGAGGAGAGESVVLTALAATLLARDDVAPNDDAGDLLGALGFDHALRLLLDPFAQLPVNLFEDGF</sequence>
<evidence type="ECO:0000313" key="2">
    <source>
        <dbReference type="Proteomes" id="UP001446871"/>
    </source>
</evidence>
<reference evidence="1 2" key="1">
    <citation type="submission" date="2023-01" db="EMBL/GenBank/DDBJ databases">
        <title>Analysis of 21 Apiospora genomes using comparative genomics revels a genus with tremendous synthesis potential of carbohydrate active enzymes and secondary metabolites.</title>
        <authorList>
            <person name="Sorensen T."/>
        </authorList>
    </citation>
    <scope>NUCLEOTIDE SEQUENCE [LARGE SCALE GENOMIC DNA]</scope>
    <source>
        <strain evidence="1 2">CBS 83171</strain>
    </source>
</reference>
<comment type="caution">
    <text evidence="1">The sequence shown here is derived from an EMBL/GenBank/DDBJ whole genome shotgun (WGS) entry which is preliminary data.</text>
</comment>
<accession>A0ABR1UGX4</accession>
<evidence type="ECO:0000313" key="1">
    <source>
        <dbReference type="EMBL" id="KAK8057366.1"/>
    </source>
</evidence>